<keyword evidence="1" id="KW-0808">Transferase</keyword>
<name>A0A8S5T2T5_9CAUD</name>
<evidence type="ECO:0000313" key="1">
    <source>
        <dbReference type="EMBL" id="DAF57558.1"/>
    </source>
</evidence>
<dbReference type="GO" id="GO:0016301">
    <property type="term" value="F:kinase activity"/>
    <property type="evidence" value="ECO:0007669"/>
    <property type="project" value="UniProtKB-KW"/>
</dbReference>
<dbReference type="InterPro" id="IPR027417">
    <property type="entry name" value="P-loop_NTPase"/>
</dbReference>
<keyword evidence="1" id="KW-0418">Kinase</keyword>
<reference evidence="1" key="1">
    <citation type="journal article" date="2021" name="Proc. Natl. Acad. Sci. U.S.A.">
        <title>A Catalog of Tens of Thousands of Viruses from Human Metagenomes Reveals Hidden Associations with Chronic Diseases.</title>
        <authorList>
            <person name="Tisza M.J."/>
            <person name="Buck C.B."/>
        </authorList>
    </citation>
    <scope>NUCLEOTIDE SEQUENCE</scope>
    <source>
        <strain evidence="1">CtqfO1</strain>
    </source>
</reference>
<protein>
    <submittedName>
        <fullName evidence="1">Deoxynucleoside monophosphate kinase</fullName>
    </submittedName>
</protein>
<dbReference type="SUPFAM" id="SSF52540">
    <property type="entry name" value="P-loop containing nucleoside triphosphate hydrolases"/>
    <property type="match status" value="1"/>
</dbReference>
<dbReference type="Gene3D" id="3.40.50.300">
    <property type="entry name" value="P-loop containing nucleotide triphosphate hydrolases"/>
    <property type="match status" value="1"/>
</dbReference>
<dbReference type="EMBL" id="BK032734">
    <property type="protein sequence ID" value="DAF57558.1"/>
    <property type="molecule type" value="Genomic_DNA"/>
</dbReference>
<organism evidence="1">
    <name type="scientific">Myoviridae sp. ctqfO1</name>
    <dbReference type="NCBI Taxonomy" id="2827710"/>
    <lineage>
        <taxon>Viruses</taxon>
        <taxon>Duplodnaviria</taxon>
        <taxon>Heunggongvirae</taxon>
        <taxon>Uroviricota</taxon>
        <taxon>Caudoviricetes</taxon>
    </lineage>
</organism>
<proteinExistence type="predicted"/>
<sequence length="164" mass="18868">MKVVLLIGKAGAGKDESYKCIKELYPTAERYAFADRLKTFAYEMGWDGRKDERGRKLLQGIGQTVRAYKEGFWALKVAKAIEHDMPNIAVVTDCRFPNEIQIIKDYFRDVTTIRIIRDVSEMSDISEHALDDYEPDFTIYNNGTVADLKRSLKEALDVRFSDKD</sequence>
<accession>A0A8S5T2T5</accession>